<gene>
    <name evidence="4" type="ORF">N8I77_009981</name>
</gene>
<sequence>MFRGLHLALSSRVQPILARSRTIFHSNIHTNTNPNINTQARNKTKTNMAGETFVLKEYNNVPVTTQGLEKDQLTNWPPFKNWISTLSHSLSLQSQPSHPFHNNPYHLKDVTIESYSLFRGKSIGFAKLNANVSTADGNSSLPGIIFLRGPAVAMLVVLIPDDVQPTSADALDEAYVLLTVQPRIPTGSLGFVELPAGMLDGDSNFAGVAAREIKEELGMVIKQTELTCLTDKVGEIRQARDAKKDAGTGKPDATKDENIPFAMFPSAGGCDEYIKIFSHERRVPRSTLQEWEGKYGGLRDEGEMITLKVVPLEDLWLEGAMDSKALAAVALYRKVKQWEKQQSK</sequence>
<evidence type="ECO:0000256" key="1">
    <source>
        <dbReference type="ARBA" id="ARBA00001946"/>
    </source>
</evidence>
<dbReference type="PANTHER" id="PTHR11839:SF18">
    <property type="entry name" value="NUDIX HYDROLASE DOMAIN-CONTAINING PROTEIN"/>
    <property type="match status" value="1"/>
</dbReference>
<dbReference type="Gene3D" id="3.90.79.10">
    <property type="entry name" value="Nucleoside Triphosphate Pyrophosphohydrolase"/>
    <property type="match status" value="1"/>
</dbReference>
<comment type="caution">
    <text evidence="4">The sequence shown here is derived from an EMBL/GenBank/DDBJ whole genome shotgun (WGS) entry which is preliminary data.</text>
</comment>
<dbReference type="GO" id="GO:0006753">
    <property type="term" value="P:nucleoside phosphate metabolic process"/>
    <property type="evidence" value="ECO:0007669"/>
    <property type="project" value="TreeGrafter"/>
</dbReference>
<keyword evidence="2" id="KW-0378">Hydrolase</keyword>
<dbReference type="AlphaFoldDB" id="A0AAD9S623"/>
<dbReference type="PANTHER" id="PTHR11839">
    <property type="entry name" value="UDP/ADP-SUGAR PYROPHOSPHATASE"/>
    <property type="match status" value="1"/>
</dbReference>
<accession>A0AAD9S623</accession>
<dbReference type="InterPro" id="IPR000086">
    <property type="entry name" value="NUDIX_hydrolase_dom"/>
</dbReference>
<dbReference type="CDD" id="cd03424">
    <property type="entry name" value="NUDIX_ADPRase_Nudt5_UGPPase_Nudt14"/>
    <property type="match status" value="1"/>
</dbReference>
<dbReference type="GO" id="GO:0019693">
    <property type="term" value="P:ribose phosphate metabolic process"/>
    <property type="evidence" value="ECO:0007669"/>
    <property type="project" value="TreeGrafter"/>
</dbReference>
<evidence type="ECO:0000256" key="2">
    <source>
        <dbReference type="ARBA" id="ARBA00022801"/>
    </source>
</evidence>
<dbReference type="PROSITE" id="PS51462">
    <property type="entry name" value="NUDIX"/>
    <property type="match status" value="1"/>
</dbReference>
<reference evidence="4" key="1">
    <citation type="submission" date="2023-06" db="EMBL/GenBank/DDBJ databases">
        <authorList>
            <person name="Noh H."/>
        </authorList>
    </citation>
    <scope>NUCLEOTIDE SEQUENCE</scope>
    <source>
        <strain evidence="4">DUCC20226</strain>
    </source>
</reference>
<comment type="cofactor">
    <cofactor evidence="1">
        <name>Mg(2+)</name>
        <dbReference type="ChEBI" id="CHEBI:18420"/>
    </cofactor>
</comment>
<dbReference type="SUPFAM" id="SSF55811">
    <property type="entry name" value="Nudix"/>
    <property type="match status" value="1"/>
</dbReference>
<organism evidence="4 5">
    <name type="scientific">Phomopsis amygdali</name>
    <name type="common">Fusicoccum amygdali</name>
    <dbReference type="NCBI Taxonomy" id="1214568"/>
    <lineage>
        <taxon>Eukaryota</taxon>
        <taxon>Fungi</taxon>
        <taxon>Dikarya</taxon>
        <taxon>Ascomycota</taxon>
        <taxon>Pezizomycotina</taxon>
        <taxon>Sordariomycetes</taxon>
        <taxon>Sordariomycetidae</taxon>
        <taxon>Diaporthales</taxon>
        <taxon>Diaporthaceae</taxon>
        <taxon>Diaporthe</taxon>
    </lineage>
</organism>
<name>A0AAD9S623_PHOAM</name>
<proteinExistence type="predicted"/>
<dbReference type="Proteomes" id="UP001265746">
    <property type="component" value="Unassembled WGS sequence"/>
</dbReference>
<dbReference type="GO" id="GO:0080041">
    <property type="term" value="F:ADP-ribose pyrophosphohydrolase activity"/>
    <property type="evidence" value="ECO:0007669"/>
    <property type="project" value="TreeGrafter"/>
</dbReference>
<dbReference type="EMBL" id="JAUJFL010000006">
    <property type="protein sequence ID" value="KAK2600452.1"/>
    <property type="molecule type" value="Genomic_DNA"/>
</dbReference>
<evidence type="ECO:0000313" key="5">
    <source>
        <dbReference type="Proteomes" id="UP001265746"/>
    </source>
</evidence>
<keyword evidence="5" id="KW-1185">Reference proteome</keyword>
<feature type="domain" description="Nudix hydrolase" evidence="3">
    <location>
        <begin position="147"/>
        <end position="333"/>
    </location>
</feature>
<protein>
    <recommendedName>
        <fullName evidence="3">Nudix hydrolase domain-containing protein</fullName>
    </recommendedName>
</protein>
<dbReference type="Pfam" id="PF00293">
    <property type="entry name" value="NUDIX"/>
    <property type="match status" value="1"/>
</dbReference>
<evidence type="ECO:0000259" key="3">
    <source>
        <dbReference type="PROSITE" id="PS51462"/>
    </source>
</evidence>
<dbReference type="InterPro" id="IPR015797">
    <property type="entry name" value="NUDIX_hydrolase-like_dom_sf"/>
</dbReference>
<dbReference type="GO" id="GO:0080042">
    <property type="term" value="F:ADP-glucose pyrophosphohydrolase activity"/>
    <property type="evidence" value="ECO:0007669"/>
    <property type="project" value="TreeGrafter"/>
</dbReference>
<evidence type="ECO:0000313" key="4">
    <source>
        <dbReference type="EMBL" id="KAK2600452.1"/>
    </source>
</evidence>